<evidence type="ECO:0000313" key="9">
    <source>
        <dbReference type="Proteomes" id="UP000603708"/>
    </source>
</evidence>
<evidence type="ECO:0000256" key="3">
    <source>
        <dbReference type="ARBA" id="ARBA00022989"/>
    </source>
</evidence>
<feature type="transmembrane region" description="Helical" evidence="6">
    <location>
        <begin position="261"/>
        <end position="279"/>
    </location>
</feature>
<dbReference type="EMBL" id="BNCD01000004">
    <property type="protein sequence ID" value="GHH75075.1"/>
    <property type="molecule type" value="Genomic_DNA"/>
</dbReference>
<comment type="caution">
    <text evidence="8">The sequence shown here is derived from an EMBL/GenBank/DDBJ whole genome shotgun (WGS) entry which is preliminary data.</text>
</comment>
<dbReference type="Pfam" id="PF06779">
    <property type="entry name" value="MFS_4"/>
    <property type="match status" value="1"/>
</dbReference>
<organism evidence="8 9">
    <name type="scientific">Streptomyces sulfonofaciens</name>
    <dbReference type="NCBI Taxonomy" id="68272"/>
    <lineage>
        <taxon>Bacteria</taxon>
        <taxon>Bacillati</taxon>
        <taxon>Actinomycetota</taxon>
        <taxon>Actinomycetes</taxon>
        <taxon>Kitasatosporales</taxon>
        <taxon>Streptomycetaceae</taxon>
        <taxon>Streptomyces</taxon>
    </lineage>
</organism>
<comment type="subcellular location">
    <subcellularLocation>
        <location evidence="1">Cell membrane</location>
        <topology evidence="1">Multi-pass membrane protein</topology>
    </subcellularLocation>
</comment>
<evidence type="ECO:0000256" key="5">
    <source>
        <dbReference type="SAM" id="MobiDB-lite"/>
    </source>
</evidence>
<feature type="transmembrane region" description="Helical" evidence="6">
    <location>
        <begin position="226"/>
        <end position="249"/>
    </location>
</feature>
<evidence type="ECO:0000256" key="1">
    <source>
        <dbReference type="ARBA" id="ARBA00004651"/>
    </source>
</evidence>
<dbReference type="Proteomes" id="UP000603708">
    <property type="component" value="Unassembled WGS sequence"/>
</dbReference>
<dbReference type="Gene3D" id="1.20.1250.20">
    <property type="entry name" value="MFS general substrate transporter like domains"/>
    <property type="match status" value="2"/>
</dbReference>
<name>A0A919G0N7_9ACTN</name>
<dbReference type="GO" id="GO:0005886">
    <property type="term" value="C:plasma membrane"/>
    <property type="evidence" value="ECO:0007669"/>
    <property type="project" value="UniProtKB-SubCell"/>
</dbReference>
<dbReference type="PANTHER" id="PTHR23537">
    <property type="match status" value="1"/>
</dbReference>
<dbReference type="PANTHER" id="PTHR23537:SF1">
    <property type="entry name" value="SUGAR TRANSPORTER"/>
    <property type="match status" value="1"/>
</dbReference>
<evidence type="ECO:0000313" key="8">
    <source>
        <dbReference type="EMBL" id="GHH75075.1"/>
    </source>
</evidence>
<reference evidence="8" key="2">
    <citation type="submission" date="2020-09" db="EMBL/GenBank/DDBJ databases">
        <authorList>
            <person name="Sun Q."/>
            <person name="Ohkuma M."/>
        </authorList>
    </citation>
    <scope>NUCLEOTIDE SEQUENCE</scope>
    <source>
        <strain evidence="8">JCM 5069</strain>
    </source>
</reference>
<gene>
    <name evidence="8" type="ORF">GCM10018793_17480</name>
</gene>
<evidence type="ECO:0000256" key="2">
    <source>
        <dbReference type="ARBA" id="ARBA00022692"/>
    </source>
</evidence>
<feature type="transmembrane region" description="Helical" evidence="6">
    <location>
        <begin position="343"/>
        <end position="366"/>
    </location>
</feature>
<feature type="transmembrane region" description="Helical" evidence="6">
    <location>
        <begin position="372"/>
        <end position="394"/>
    </location>
</feature>
<evidence type="ECO:0000256" key="4">
    <source>
        <dbReference type="ARBA" id="ARBA00023136"/>
    </source>
</evidence>
<dbReference type="InterPro" id="IPR020846">
    <property type="entry name" value="MFS_dom"/>
</dbReference>
<feature type="transmembrane region" description="Helical" evidence="6">
    <location>
        <begin position="149"/>
        <end position="171"/>
    </location>
</feature>
<keyword evidence="4 6" id="KW-0472">Membrane</keyword>
<protein>
    <submittedName>
        <fullName evidence="8">MFS transporter</fullName>
    </submittedName>
</protein>
<feature type="transmembrane region" description="Helical" evidence="6">
    <location>
        <begin position="288"/>
        <end position="306"/>
    </location>
</feature>
<evidence type="ECO:0000259" key="7">
    <source>
        <dbReference type="PROSITE" id="PS50850"/>
    </source>
</evidence>
<proteinExistence type="predicted"/>
<dbReference type="SUPFAM" id="SSF103473">
    <property type="entry name" value="MFS general substrate transporter"/>
    <property type="match status" value="1"/>
</dbReference>
<accession>A0A919G0N7</accession>
<sequence>MTARPPHAPSARADTPAPSPWGHVVRGAAALAAGMGVGRFVYTPILPLMHAQAGLSAGAGANLATANYVGYLAGALAGTLAPALVRSSALLRVCLLVLTASLALMPGTHSTAVWIVLRLLAGAASALIFVIAVSSLLSHLREHPAHLPGWAFGGVGAGIALSGLLVLALRSAADWRAAWWASAALAALLAAAAWHLRPEASGTAGPHSGSAAAGARAPRTHRWFTALFVSYTLEGVGYIVAGTFLVAAIEQGSPGRLGSGAWVLVGLAAVPSSALWAWLGRRRSRPDLLLAALVIQAAGIALPALVGGVAAALLSAALFGATFIGVSTLALATGAHLRFKRSVALLTAGYSVGQILGPLAVAPLLGHGYHQALALAAAVVLAAAAAAAVLRVGFPHHMAAPRHTTPLRRTATVPGPVPPGPTPPAAAHPAPADPGPADSDPAPDGRGA</sequence>
<dbReference type="AlphaFoldDB" id="A0A919G0N7"/>
<dbReference type="InterPro" id="IPR010645">
    <property type="entry name" value="MFS_4"/>
</dbReference>
<feature type="compositionally biased region" description="Low complexity" evidence="5">
    <location>
        <begin position="435"/>
        <end position="448"/>
    </location>
</feature>
<dbReference type="PROSITE" id="PS50850">
    <property type="entry name" value="MFS"/>
    <property type="match status" value="1"/>
</dbReference>
<evidence type="ECO:0000256" key="6">
    <source>
        <dbReference type="SAM" id="Phobius"/>
    </source>
</evidence>
<feature type="region of interest" description="Disordered" evidence="5">
    <location>
        <begin position="400"/>
        <end position="448"/>
    </location>
</feature>
<reference evidence="8" key="1">
    <citation type="journal article" date="2014" name="Int. J. Syst. Evol. Microbiol.">
        <title>Complete genome sequence of Corynebacterium casei LMG S-19264T (=DSM 44701T), isolated from a smear-ripened cheese.</title>
        <authorList>
            <consortium name="US DOE Joint Genome Institute (JGI-PGF)"/>
            <person name="Walter F."/>
            <person name="Albersmeier A."/>
            <person name="Kalinowski J."/>
            <person name="Ruckert C."/>
        </authorList>
    </citation>
    <scope>NUCLEOTIDE SEQUENCE</scope>
    <source>
        <strain evidence="8">JCM 5069</strain>
    </source>
</reference>
<feature type="domain" description="Major facilitator superfamily (MFS) profile" evidence="7">
    <location>
        <begin position="22"/>
        <end position="395"/>
    </location>
</feature>
<feature type="compositionally biased region" description="Pro residues" evidence="5">
    <location>
        <begin position="415"/>
        <end position="434"/>
    </location>
</feature>
<feature type="transmembrane region" description="Helical" evidence="6">
    <location>
        <begin position="312"/>
        <end position="331"/>
    </location>
</feature>
<keyword evidence="2 6" id="KW-0812">Transmembrane</keyword>
<dbReference type="RefSeq" id="WP_189930357.1">
    <property type="nucleotide sequence ID" value="NZ_BNCD01000004.1"/>
</dbReference>
<dbReference type="GO" id="GO:0022857">
    <property type="term" value="F:transmembrane transporter activity"/>
    <property type="evidence" value="ECO:0007669"/>
    <property type="project" value="InterPro"/>
</dbReference>
<dbReference type="InterPro" id="IPR036259">
    <property type="entry name" value="MFS_trans_sf"/>
</dbReference>
<feature type="transmembrane region" description="Helical" evidence="6">
    <location>
        <begin position="112"/>
        <end position="137"/>
    </location>
</feature>
<keyword evidence="9" id="KW-1185">Reference proteome</keyword>
<keyword evidence="3 6" id="KW-1133">Transmembrane helix</keyword>
<feature type="transmembrane region" description="Helical" evidence="6">
    <location>
        <begin position="89"/>
        <end position="106"/>
    </location>
</feature>